<feature type="region of interest" description="Disordered" evidence="1">
    <location>
        <begin position="201"/>
        <end position="227"/>
    </location>
</feature>
<reference evidence="2" key="1">
    <citation type="submission" date="2024-04" db="EMBL/GenBank/DDBJ databases">
        <authorList>
            <consortium name="Molecular Ecology Group"/>
        </authorList>
    </citation>
    <scope>NUCLEOTIDE SEQUENCE</scope>
</reference>
<feature type="compositionally biased region" description="Basic residues" evidence="1">
    <location>
        <begin position="216"/>
        <end position="227"/>
    </location>
</feature>
<gene>
    <name evidence="2" type="ORF">LPLAT_LOCUS4055</name>
</gene>
<evidence type="ECO:0000313" key="2">
    <source>
        <dbReference type="EMBL" id="CAL1678170.1"/>
    </source>
</evidence>
<sequence length="227" mass="25016">MPVLYSNLITESSLRRVPSVPLIPARLSRMTPPYDERYNSPDGGPPSPTVSSHSVQSPAQPTPAPRWPLKPGVLVHINRTHSLRSGGLMSVRANESNLGNELAGKQSDGPTYGQRFLEETPLSPISCDPSRAHVFRRGRKDQPAARRTTSMSSLHEDGMLARANKIKAMFGVQLKEQATLPGISREKTAVTYKRIVPRQRMLHTMDPSREPNRGNASRKRKKPGAGT</sequence>
<keyword evidence="3" id="KW-1185">Reference proteome</keyword>
<evidence type="ECO:0000313" key="3">
    <source>
        <dbReference type="Proteomes" id="UP001497644"/>
    </source>
</evidence>
<dbReference type="EMBL" id="OZ034836">
    <property type="protein sequence ID" value="CAL1678170.1"/>
    <property type="molecule type" value="Genomic_DNA"/>
</dbReference>
<organism evidence="2 3">
    <name type="scientific">Lasius platythorax</name>
    <dbReference type="NCBI Taxonomy" id="488582"/>
    <lineage>
        <taxon>Eukaryota</taxon>
        <taxon>Metazoa</taxon>
        <taxon>Ecdysozoa</taxon>
        <taxon>Arthropoda</taxon>
        <taxon>Hexapoda</taxon>
        <taxon>Insecta</taxon>
        <taxon>Pterygota</taxon>
        <taxon>Neoptera</taxon>
        <taxon>Endopterygota</taxon>
        <taxon>Hymenoptera</taxon>
        <taxon>Apocrita</taxon>
        <taxon>Aculeata</taxon>
        <taxon>Formicoidea</taxon>
        <taxon>Formicidae</taxon>
        <taxon>Formicinae</taxon>
        <taxon>Lasius</taxon>
        <taxon>Lasius</taxon>
    </lineage>
</organism>
<evidence type="ECO:0000256" key="1">
    <source>
        <dbReference type="SAM" id="MobiDB-lite"/>
    </source>
</evidence>
<accession>A0AAV2NE69</accession>
<name>A0AAV2NE69_9HYME</name>
<feature type="compositionally biased region" description="Polar residues" evidence="1">
    <location>
        <begin position="49"/>
        <end position="59"/>
    </location>
</feature>
<dbReference type="Proteomes" id="UP001497644">
    <property type="component" value="Chromosome 13"/>
</dbReference>
<dbReference type="AlphaFoldDB" id="A0AAV2NE69"/>
<protein>
    <submittedName>
        <fullName evidence="2">Uncharacterized protein</fullName>
    </submittedName>
</protein>
<feature type="region of interest" description="Disordered" evidence="1">
    <location>
        <begin position="28"/>
        <end position="70"/>
    </location>
</feature>
<proteinExistence type="predicted"/>